<dbReference type="Proteomes" id="UP001326715">
    <property type="component" value="Chromosome"/>
</dbReference>
<dbReference type="RefSeq" id="WP_072366375.1">
    <property type="nucleotide sequence ID" value="NZ_CP139972.1"/>
</dbReference>
<reference evidence="2 4" key="2">
    <citation type="submission" date="2023-11" db="EMBL/GenBank/DDBJ databases">
        <title>MicrobeMod: A computational toolkit for identifying prokaryotic methylation and restriction-modification with nanopore sequencing.</title>
        <authorList>
            <person name="Crits-Christoph A."/>
            <person name="Kang S.C."/>
            <person name="Lee H."/>
            <person name="Ostrov N."/>
        </authorList>
    </citation>
    <scope>NUCLEOTIDE SEQUENCE [LARGE SCALE GENOMIC DNA]</scope>
    <source>
        <strain evidence="2 4">ATCC 23090</strain>
    </source>
</reference>
<dbReference type="EMBL" id="CP140154">
    <property type="protein sequence ID" value="WQG90745.1"/>
    <property type="molecule type" value="Genomic_DNA"/>
</dbReference>
<protein>
    <submittedName>
        <fullName evidence="1">Uncharacterized protein</fullName>
    </submittedName>
</protein>
<dbReference type="STRING" id="1004.SAMN05661012_06477"/>
<sequence length="202" mass="23278">MKYVMIVVSFLLTQSGNYKCLENGLQDIISQQINCTSIDYKIKKIGNDYLYILAQDDIKIYLSKKPDFDFIQVKNSKVHIPRSGNFRKVLFDLEGVSWFRYDGNKYYILSMNPLVGKSGLMENIVMKVGNGVCVVFNGVNYNDDLTTSIGIHNNELFLLNQRSDSIQYFGLREGYFQYDLQRSVKCKYDTAAKVCIPVGYTW</sequence>
<evidence type="ECO:0000313" key="2">
    <source>
        <dbReference type="EMBL" id="WQG90745.1"/>
    </source>
</evidence>
<name>A0A1K1SZH7_9BACT</name>
<dbReference type="OrthoDB" id="1507425at2"/>
<evidence type="ECO:0000313" key="4">
    <source>
        <dbReference type="Proteomes" id="UP001326715"/>
    </source>
</evidence>
<accession>A0A1K1SZH7</accession>
<reference evidence="1 3" key="1">
    <citation type="submission" date="2016-11" db="EMBL/GenBank/DDBJ databases">
        <authorList>
            <person name="Jaros S."/>
            <person name="Januszkiewicz K."/>
            <person name="Wedrychowicz H."/>
        </authorList>
    </citation>
    <scope>NUCLEOTIDE SEQUENCE [LARGE SCALE GENOMIC DNA]</scope>
    <source>
        <strain evidence="1 3">DSM 784</strain>
    </source>
</reference>
<dbReference type="AlphaFoldDB" id="A0A1K1SZH7"/>
<dbReference type="EMBL" id="FPIZ01000042">
    <property type="protein sequence ID" value="SFW89686.1"/>
    <property type="molecule type" value="Genomic_DNA"/>
</dbReference>
<dbReference type="Proteomes" id="UP000183788">
    <property type="component" value="Unassembled WGS sequence"/>
</dbReference>
<evidence type="ECO:0000313" key="1">
    <source>
        <dbReference type="EMBL" id="SFW89686.1"/>
    </source>
</evidence>
<keyword evidence="4" id="KW-1185">Reference proteome</keyword>
<evidence type="ECO:0000313" key="3">
    <source>
        <dbReference type="Proteomes" id="UP000183788"/>
    </source>
</evidence>
<organism evidence="1 3">
    <name type="scientific">Chitinophaga sancti</name>
    <dbReference type="NCBI Taxonomy" id="1004"/>
    <lineage>
        <taxon>Bacteria</taxon>
        <taxon>Pseudomonadati</taxon>
        <taxon>Bacteroidota</taxon>
        <taxon>Chitinophagia</taxon>
        <taxon>Chitinophagales</taxon>
        <taxon>Chitinophagaceae</taxon>
        <taxon>Chitinophaga</taxon>
    </lineage>
</organism>
<proteinExistence type="predicted"/>
<gene>
    <name evidence="1" type="ORF">SAMN05661012_06477</name>
    <name evidence="2" type="ORF">SR876_04495</name>
</gene>